<comment type="caution">
    <text evidence="13">The sequence shown here is derived from an EMBL/GenBank/DDBJ whole genome shotgun (WGS) entry which is preliminary data.</text>
</comment>
<dbReference type="Pfam" id="PF12171">
    <property type="entry name" value="zf-C2H2_jaz"/>
    <property type="match status" value="1"/>
</dbReference>
<proteinExistence type="inferred from homology"/>
<dbReference type="InterPro" id="IPR036236">
    <property type="entry name" value="Znf_C2H2_sf"/>
</dbReference>
<feature type="region of interest" description="Disordered" evidence="11">
    <location>
        <begin position="1"/>
        <end position="22"/>
    </location>
</feature>
<dbReference type="GO" id="GO:0005634">
    <property type="term" value="C:nucleus"/>
    <property type="evidence" value="ECO:0007669"/>
    <property type="project" value="UniProtKB-SubCell"/>
</dbReference>
<dbReference type="AlphaFoldDB" id="A0A550CM75"/>
<evidence type="ECO:0000259" key="12">
    <source>
        <dbReference type="PROSITE" id="PS50157"/>
    </source>
</evidence>
<evidence type="ECO:0000256" key="1">
    <source>
        <dbReference type="ARBA" id="ARBA00004123"/>
    </source>
</evidence>
<evidence type="ECO:0000313" key="13">
    <source>
        <dbReference type="EMBL" id="TRM65913.1"/>
    </source>
</evidence>
<feature type="region of interest" description="Disordered" evidence="11">
    <location>
        <begin position="108"/>
        <end position="132"/>
    </location>
</feature>
<dbReference type="GO" id="GO:0042254">
    <property type="term" value="P:ribosome biogenesis"/>
    <property type="evidence" value="ECO:0007669"/>
    <property type="project" value="UniProtKB-KW"/>
</dbReference>
<keyword evidence="6 10" id="KW-0863">Zinc-finger</keyword>
<dbReference type="STRING" id="97359.A0A550CM75"/>
<dbReference type="PROSITE" id="PS50157">
    <property type="entry name" value="ZINC_FINGER_C2H2_2"/>
    <property type="match status" value="1"/>
</dbReference>
<dbReference type="FunFam" id="3.30.160.60:FF:000299">
    <property type="entry name" value="Zinc finger protein 593"/>
    <property type="match status" value="1"/>
</dbReference>
<dbReference type="PROSITE" id="PS00028">
    <property type="entry name" value="ZINC_FINGER_C2H2_1"/>
    <property type="match status" value="1"/>
</dbReference>
<dbReference type="GO" id="GO:0008270">
    <property type="term" value="F:zinc ion binding"/>
    <property type="evidence" value="ECO:0007669"/>
    <property type="project" value="UniProtKB-KW"/>
</dbReference>
<name>A0A550CM75_9AGAR</name>
<protein>
    <recommendedName>
        <fullName evidence="12">C2H2-type domain-containing protein</fullName>
    </recommendedName>
</protein>
<dbReference type="Proteomes" id="UP000320762">
    <property type="component" value="Unassembled WGS sequence"/>
</dbReference>
<feature type="domain" description="C2H2-type" evidence="12">
    <location>
        <begin position="60"/>
        <end position="84"/>
    </location>
</feature>
<sequence>MGRLRRSRAHHARRDVHRAARTRVRSKDLDQIQLIDLDPKNRARLEAQELDYEKPGLAQHYCVECAKYYETDTALQSHWRSKLHKRRCKRLAEPAYTIEEAEMAAGLGREPRRARPEPVTMETDGAGTSAAGAGEATTAWSVQIAPGPRMHSSQAEAFSYVACCRCRVALLMLLICILS</sequence>
<dbReference type="GO" id="GO:0005737">
    <property type="term" value="C:cytoplasm"/>
    <property type="evidence" value="ECO:0007669"/>
    <property type="project" value="UniProtKB-SubCell"/>
</dbReference>
<evidence type="ECO:0000256" key="7">
    <source>
        <dbReference type="ARBA" id="ARBA00022833"/>
    </source>
</evidence>
<dbReference type="InterPro" id="IPR013087">
    <property type="entry name" value="Znf_C2H2_type"/>
</dbReference>
<evidence type="ECO:0000256" key="2">
    <source>
        <dbReference type="ARBA" id="ARBA00004496"/>
    </source>
</evidence>
<evidence type="ECO:0000256" key="11">
    <source>
        <dbReference type="SAM" id="MobiDB-lite"/>
    </source>
</evidence>
<keyword evidence="8" id="KW-0539">Nucleus</keyword>
<evidence type="ECO:0000256" key="8">
    <source>
        <dbReference type="ARBA" id="ARBA00023242"/>
    </source>
</evidence>
<dbReference type="OrthoDB" id="24683at2759"/>
<dbReference type="SUPFAM" id="SSF57667">
    <property type="entry name" value="beta-beta-alpha zinc fingers"/>
    <property type="match status" value="1"/>
</dbReference>
<keyword evidence="7" id="KW-0862">Zinc</keyword>
<gene>
    <name evidence="13" type="ORF">BD626DRAFT_453114</name>
</gene>
<keyword evidence="4" id="KW-0690">Ribosome biogenesis</keyword>
<organism evidence="13 14">
    <name type="scientific">Schizophyllum amplum</name>
    <dbReference type="NCBI Taxonomy" id="97359"/>
    <lineage>
        <taxon>Eukaryota</taxon>
        <taxon>Fungi</taxon>
        <taxon>Dikarya</taxon>
        <taxon>Basidiomycota</taxon>
        <taxon>Agaricomycotina</taxon>
        <taxon>Agaricomycetes</taxon>
        <taxon>Agaricomycetidae</taxon>
        <taxon>Agaricales</taxon>
        <taxon>Schizophyllaceae</taxon>
        <taxon>Schizophyllum</taxon>
    </lineage>
</organism>
<evidence type="ECO:0000256" key="4">
    <source>
        <dbReference type="ARBA" id="ARBA00022517"/>
    </source>
</evidence>
<evidence type="ECO:0000256" key="3">
    <source>
        <dbReference type="ARBA" id="ARBA00022490"/>
    </source>
</evidence>
<keyword evidence="5" id="KW-0479">Metal-binding</keyword>
<evidence type="ECO:0000256" key="9">
    <source>
        <dbReference type="ARBA" id="ARBA00038064"/>
    </source>
</evidence>
<reference evidence="13 14" key="1">
    <citation type="journal article" date="2019" name="New Phytol.">
        <title>Comparative genomics reveals unique wood-decay strategies and fruiting body development in the Schizophyllaceae.</title>
        <authorList>
            <person name="Almasi E."/>
            <person name="Sahu N."/>
            <person name="Krizsan K."/>
            <person name="Balint B."/>
            <person name="Kovacs G.M."/>
            <person name="Kiss B."/>
            <person name="Cseklye J."/>
            <person name="Drula E."/>
            <person name="Henrissat B."/>
            <person name="Nagy I."/>
            <person name="Chovatia M."/>
            <person name="Adam C."/>
            <person name="LaButti K."/>
            <person name="Lipzen A."/>
            <person name="Riley R."/>
            <person name="Grigoriev I.V."/>
            <person name="Nagy L.G."/>
        </authorList>
    </citation>
    <scope>NUCLEOTIDE SEQUENCE [LARGE SCALE GENOMIC DNA]</scope>
    <source>
        <strain evidence="13 14">NL-1724</strain>
    </source>
</reference>
<comment type="similarity">
    <text evidence="9">Belongs to the ZNF593/BUD20 C2H2-type zinc-finger protein family.</text>
</comment>
<accession>A0A550CM75</accession>
<evidence type="ECO:0000256" key="5">
    <source>
        <dbReference type="ARBA" id="ARBA00022723"/>
    </source>
</evidence>
<evidence type="ECO:0000313" key="14">
    <source>
        <dbReference type="Proteomes" id="UP000320762"/>
    </source>
</evidence>
<feature type="compositionally biased region" description="Low complexity" evidence="11">
    <location>
        <begin position="123"/>
        <end position="132"/>
    </location>
</feature>
<comment type="subcellular location">
    <subcellularLocation>
        <location evidence="2">Cytoplasm</location>
    </subcellularLocation>
    <subcellularLocation>
        <location evidence="1">Nucleus</location>
    </subcellularLocation>
</comment>
<dbReference type="EMBL" id="VDMD01000004">
    <property type="protein sequence ID" value="TRM65913.1"/>
    <property type="molecule type" value="Genomic_DNA"/>
</dbReference>
<evidence type="ECO:0000256" key="10">
    <source>
        <dbReference type="PROSITE-ProRule" id="PRU00042"/>
    </source>
</evidence>
<dbReference type="InterPro" id="IPR051879">
    <property type="entry name" value="C2H2-ZF_Maturation_Protein"/>
</dbReference>
<dbReference type="Gene3D" id="3.30.160.60">
    <property type="entry name" value="Classic Zinc Finger"/>
    <property type="match status" value="1"/>
</dbReference>
<evidence type="ECO:0000256" key="6">
    <source>
        <dbReference type="ARBA" id="ARBA00022771"/>
    </source>
</evidence>
<dbReference type="PANTHER" id="PTHR46095">
    <property type="entry name" value="ZINC FINGER PROTEIN 593"/>
    <property type="match status" value="1"/>
</dbReference>
<keyword evidence="14" id="KW-1185">Reference proteome</keyword>
<dbReference type="InterPro" id="IPR022755">
    <property type="entry name" value="Znf_C2H2_jaz"/>
</dbReference>
<dbReference type="PANTHER" id="PTHR46095:SF1">
    <property type="entry name" value="ZINC FINGER PROTEIN 593"/>
    <property type="match status" value="1"/>
</dbReference>
<dbReference type="GO" id="GO:0043021">
    <property type="term" value="F:ribonucleoprotein complex binding"/>
    <property type="evidence" value="ECO:0007669"/>
    <property type="project" value="UniProtKB-ARBA"/>
</dbReference>
<keyword evidence="3" id="KW-0963">Cytoplasm</keyword>